<proteinExistence type="predicted"/>
<accession>A0ABQ5JFD6</accession>
<sequence length="122" mass="13943">MELSDLKTMLQIADDKRDSILELIKKNTEQALRFKLGLKPSDDLPTELDYITLEVGIKRYNRIANEGMSQYSQEGETITFKLNDFDEFADDIDQWKNNNDKKPKSLGGVAFINPYGGGQHEI</sequence>
<organism evidence="1 2">
    <name type="scientific">Ligilactobacillus pabuli</name>
    <dbReference type="NCBI Taxonomy" id="2886039"/>
    <lineage>
        <taxon>Bacteria</taxon>
        <taxon>Bacillati</taxon>
        <taxon>Bacillota</taxon>
        <taxon>Bacilli</taxon>
        <taxon>Lactobacillales</taxon>
        <taxon>Lactobacillaceae</taxon>
        <taxon>Ligilactobacillus</taxon>
    </lineage>
</organism>
<reference evidence="1" key="1">
    <citation type="journal article" date="2022" name="Int. J. Syst. Evol. Microbiol.">
        <title>A novel species of lactic acid bacteria, Ligilactobacillus pabuli sp. nov., isolated from alfalfa silage.</title>
        <authorList>
            <person name="Tohno M."/>
            <person name="Tanizawa Y."/>
            <person name="Sawada H."/>
            <person name="Sakamoto M."/>
            <person name="Ohkuma M."/>
            <person name="Kobayashi H."/>
        </authorList>
    </citation>
    <scope>NUCLEOTIDE SEQUENCE</scope>
    <source>
        <strain evidence="1">AF129</strain>
    </source>
</reference>
<gene>
    <name evidence="1" type="ORF">LPAF129_04120</name>
</gene>
<dbReference type="EMBL" id="BQXH01000003">
    <property type="protein sequence ID" value="GKS80727.1"/>
    <property type="molecule type" value="Genomic_DNA"/>
</dbReference>
<name>A0ABQ5JFD6_9LACO</name>
<evidence type="ECO:0000313" key="1">
    <source>
        <dbReference type="EMBL" id="GKS80727.1"/>
    </source>
</evidence>
<dbReference type="Proteomes" id="UP001055149">
    <property type="component" value="Unassembled WGS sequence"/>
</dbReference>
<evidence type="ECO:0008006" key="3">
    <source>
        <dbReference type="Google" id="ProtNLM"/>
    </source>
</evidence>
<dbReference type="RefSeq" id="WP_265747147.1">
    <property type="nucleotide sequence ID" value="NZ_BQXH01000003.1"/>
</dbReference>
<evidence type="ECO:0000313" key="2">
    <source>
        <dbReference type="Proteomes" id="UP001055149"/>
    </source>
</evidence>
<protein>
    <recommendedName>
        <fullName evidence="3">Phage protein</fullName>
    </recommendedName>
</protein>
<keyword evidence="2" id="KW-1185">Reference proteome</keyword>
<dbReference type="InterPro" id="IPR021146">
    <property type="entry name" value="Phage_gp6-like_head-tail"/>
</dbReference>
<comment type="caution">
    <text evidence="1">The sequence shown here is derived from an EMBL/GenBank/DDBJ whole genome shotgun (WGS) entry which is preliminary data.</text>
</comment>
<dbReference type="Pfam" id="PF05135">
    <property type="entry name" value="Phage_connect_1"/>
    <property type="match status" value="1"/>
</dbReference>